<evidence type="ECO:0000313" key="3">
    <source>
        <dbReference type="EMBL" id="VTJ70406.1"/>
    </source>
</evidence>
<organism evidence="3 4">
    <name type="scientific">Marmota monax</name>
    <name type="common">Woodchuck</name>
    <dbReference type="NCBI Taxonomy" id="9995"/>
    <lineage>
        <taxon>Eukaryota</taxon>
        <taxon>Metazoa</taxon>
        <taxon>Chordata</taxon>
        <taxon>Craniata</taxon>
        <taxon>Vertebrata</taxon>
        <taxon>Euteleostomi</taxon>
        <taxon>Mammalia</taxon>
        <taxon>Eutheria</taxon>
        <taxon>Euarchontoglires</taxon>
        <taxon>Glires</taxon>
        <taxon>Rodentia</taxon>
        <taxon>Sciuromorpha</taxon>
        <taxon>Sciuridae</taxon>
        <taxon>Xerinae</taxon>
        <taxon>Marmotini</taxon>
        <taxon>Marmota</taxon>
    </lineage>
</organism>
<evidence type="ECO:0000256" key="1">
    <source>
        <dbReference type="ARBA" id="ARBA00006110"/>
    </source>
</evidence>
<accession>A0A5E4BMC4</accession>
<dbReference type="PANTHER" id="PTHR13191">
    <property type="entry name" value="RIBOSOMAL RNA PROCESSING PROTEIN 7-RELATED"/>
    <property type="match status" value="1"/>
</dbReference>
<dbReference type="EMBL" id="CABDUW010000506">
    <property type="protein sequence ID" value="VTJ70406.1"/>
    <property type="molecule type" value="Genomic_DNA"/>
</dbReference>
<dbReference type="Gene3D" id="6.10.250.1770">
    <property type="match status" value="1"/>
</dbReference>
<protein>
    <recommendedName>
        <fullName evidence="2">Ribosomal RNA-processing protein 7 C-terminal domain-containing protein</fullName>
    </recommendedName>
</protein>
<feature type="domain" description="Ribosomal RNA-processing protein 7 C-terminal" evidence="2">
    <location>
        <begin position="89"/>
        <end position="207"/>
    </location>
</feature>
<dbReference type="CDD" id="cd12951">
    <property type="entry name" value="RRP7_Rrp7A"/>
    <property type="match status" value="1"/>
</dbReference>
<dbReference type="GO" id="GO:0034456">
    <property type="term" value="C:UTP-C complex"/>
    <property type="evidence" value="ECO:0007669"/>
    <property type="project" value="TreeGrafter"/>
</dbReference>
<dbReference type="Proteomes" id="UP000335636">
    <property type="component" value="Unassembled WGS sequence"/>
</dbReference>
<dbReference type="GO" id="GO:0006364">
    <property type="term" value="P:rRNA processing"/>
    <property type="evidence" value="ECO:0007669"/>
    <property type="project" value="TreeGrafter"/>
</dbReference>
<dbReference type="PANTHER" id="PTHR13191:SF0">
    <property type="entry name" value="RIBOSOMAL RNA-PROCESSING PROTEIN 7 HOMOLOG A-RELATED"/>
    <property type="match status" value="1"/>
</dbReference>
<evidence type="ECO:0000313" key="4">
    <source>
        <dbReference type="Proteomes" id="UP000335636"/>
    </source>
</evidence>
<gene>
    <name evidence="3" type="ORF">MONAX_5E032813</name>
</gene>
<comment type="similarity">
    <text evidence="1">Belongs to the RRP7 family.</text>
</comment>
<evidence type="ECO:0000259" key="2">
    <source>
        <dbReference type="Pfam" id="PF12923"/>
    </source>
</evidence>
<dbReference type="AlphaFoldDB" id="A0A5E4BMC4"/>
<dbReference type="GO" id="GO:0000028">
    <property type="term" value="P:ribosomal small subunit assembly"/>
    <property type="evidence" value="ECO:0007669"/>
    <property type="project" value="TreeGrafter"/>
</dbReference>
<comment type="caution">
    <text evidence="3">The sequence shown here is derived from an EMBL/GenBank/DDBJ whole genome shotgun (WGS) entry which is preliminary data.</text>
</comment>
<dbReference type="GO" id="GO:0032545">
    <property type="term" value="C:CURI complex"/>
    <property type="evidence" value="ECO:0007669"/>
    <property type="project" value="TreeGrafter"/>
</dbReference>
<dbReference type="Pfam" id="PF12923">
    <property type="entry name" value="RRP7"/>
    <property type="match status" value="1"/>
</dbReference>
<name>A0A5E4BMC4_MARMO</name>
<dbReference type="InterPro" id="IPR024326">
    <property type="entry name" value="RRP7_C"/>
</dbReference>
<dbReference type="InterPro" id="IPR040446">
    <property type="entry name" value="RRP7"/>
</dbReference>
<proteinExistence type="inferred from homology"/>
<sequence length="207" mass="23753">MSPVYPLSLGEELGMSLPSSSSWVTESVTVPHLNSSVAQQQGFQVAYVVFQKPSGVSAALTLRGPLLVSTESHPVKSGIHKWISDYADSVTDPEALRVEVDTFMEAYDQKIAAEEEKAKEEEGVPDEEGWVKVTRRGRRPVLPRTEAASLRVLEKEKRKRARKELLNFYAWQHRETKMEHLAQLRKKFEEDKQRIELMRAQRKFRPY</sequence>
<reference evidence="3" key="1">
    <citation type="submission" date="2019-04" db="EMBL/GenBank/DDBJ databases">
        <authorList>
            <person name="Alioto T."/>
            <person name="Alioto T."/>
        </authorList>
    </citation>
    <scope>NUCLEOTIDE SEQUENCE [LARGE SCALE GENOMIC DNA]</scope>
</reference>
<keyword evidence="4" id="KW-1185">Reference proteome</keyword>